<evidence type="ECO:0000256" key="3">
    <source>
        <dbReference type="RuleBase" id="RU000363"/>
    </source>
</evidence>
<dbReference type="Gene3D" id="3.40.50.720">
    <property type="entry name" value="NAD(P)-binding Rossmann-like Domain"/>
    <property type="match status" value="1"/>
</dbReference>
<comment type="caution">
    <text evidence="5">The sequence shown here is derived from an EMBL/GenBank/DDBJ whole genome shotgun (WGS) entry which is preliminary data.</text>
</comment>
<evidence type="ECO:0000256" key="1">
    <source>
        <dbReference type="ARBA" id="ARBA00006484"/>
    </source>
</evidence>
<dbReference type="InterPro" id="IPR036291">
    <property type="entry name" value="NAD(P)-bd_dom_sf"/>
</dbReference>
<dbReference type="InterPro" id="IPR002347">
    <property type="entry name" value="SDR_fam"/>
</dbReference>
<accession>A0A7C4BAY6</accession>
<dbReference type="PANTHER" id="PTHR44196">
    <property type="entry name" value="DEHYDROGENASE/REDUCTASE SDR FAMILY MEMBER 7B"/>
    <property type="match status" value="1"/>
</dbReference>
<dbReference type="PRINTS" id="PR00081">
    <property type="entry name" value="GDHRDH"/>
</dbReference>
<feature type="compositionally biased region" description="Basic and acidic residues" evidence="4">
    <location>
        <begin position="35"/>
        <end position="50"/>
    </location>
</feature>
<evidence type="ECO:0000256" key="2">
    <source>
        <dbReference type="ARBA" id="ARBA00023002"/>
    </source>
</evidence>
<dbReference type="GO" id="GO:0016020">
    <property type="term" value="C:membrane"/>
    <property type="evidence" value="ECO:0007669"/>
    <property type="project" value="TreeGrafter"/>
</dbReference>
<dbReference type="PANTHER" id="PTHR44196:SF1">
    <property type="entry name" value="DEHYDROGENASE_REDUCTASE SDR FAMILY MEMBER 7B"/>
    <property type="match status" value="1"/>
</dbReference>
<gene>
    <name evidence="5" type="ORF">ENV17_05500</name>
</gene>
<feature type="region of interest" description="Disordered" evidence="4">
    <location>
        <begin position="33"/>
        <end position="62"/>
    </location>
</feature>
<organism evidence="5">
    <name type="scientific">Thermofilum pendens</name>
    <dbReference type="NCBI Taxonomy" id="2269"/>
    <lineage>
        <taxon>Archaea</taxon>
        <taxon>Thermoproteota</taxon>
        <taxon>Thermoprotei</taxon>
        <taxon>Thermofilales</taxon>
        <taxon>Thermofilaceae</taxon>
        <taxon>Thermofilum</taxon>
    </lineage>
</organism>
<dbReference type="PRINTS" id="PR00080">
    <property type="entry name" value="SDRFAMILY"/>
</dbReference>
<evidence type="ECO:0000313" key="5">
    <source>
        <dbReference type="EMBL" id="HGI43819.1"/>
    </source>
</evidence>
<dbReference type="EMBL" id="DTFI01000131">
    <property type="protein sequence ID" value="HGI43819.1"/>
    <property type="molecule type" value="Genomic_DNA"/>
</dbReference>
<dbReference type="SUPFAM" id="SSF51735">
    <property type="entry name" value="NAD(P)-binding Rossmann-fold domains"/>
    <property type="match status" value="1"/>
</dbReference>
<name>A0A7C4BAY6_THEPE</name>
<dbReference type="Pfam" id="PF00106">
    <property type="entry name" value="adh_short"/>
    <property type="match status" value="1"/>
</dbReference>
<dbReference type="GO" id="GO:0016491">
    <property type="term" value="F:oxidoreductase activity"/>
    <property type="evidence" value="ECO:0007669"/>
    <property type="project" value="UniProtKB-KW"/>
</dbReference>
<dbReference type="AlphaFoldDB" id="A0A7C4BAY6"/>
<sequence>MPLVRRLRSLARELVRNGRAGYVQHRVTAVGEQRCASREEPSRHLQRRDSGVGQGGEQENPPHQASLIHAQAPSDPSCFLSIACSKTFFSKSPPKPHVRNAVVTGASSGIGRELARLLCREGFRVLGVGRDVEALRGLEAELGGGFEYITCDLRDLSCIREIAARVAPSYSPLDLLVNNAGYGSAKKLLEMTAEEVVGMTLVNFVAPVVLTRELLPHMRSGSTVVNVLTAGIHILMTQAPLYGATKTALYYASEALRRELGERGIHLVEVLPGVVKTKFHERAGLRTPMRGVPPEQAAKAILEAVARRKEKIYIPWYISFLRLFGPHLPALY</sequence>
<proteinExistence type="inferred from homology"/>
<comment type="similarity">
    <text evidence="1 3">Belongs to the short-chain dehydrogenases/reductases (SDR) family.</text>
</comment>
<dbReference type="CDD" id="cd05233">
    <property type="entry name" value="SDR_c"/>
    <property type="match status" value="1"/>
</dbReference>
<keyword evidence="2" id="KW-0560">Oxidoreductase</keyword>
<reference evidence="5" key="1">
    <citation type="journal article" date="2020" name="mSystems">
        <title>Genome- and Community-Level Interaction Insights into Carbon Utilization and Element Cycling Functions of Hydrothermarchaeota in Hydrothermal Sediment.</title>
        <authorList>
            <person name="Zhou Z."/>
            <person name="Liu Y."/>
            <person name="Xu W."/>
            <person name="Pan J."/>
            <person name="Luo Z.H."/>
            <person name="Li M."/>
        </authorList>
    </citation>
    <scope>NUCLEOTIDE SEQUENCE [LARGE SCALE GENOMIC DNA]</scope>
    <source>
        <strain evidence="5">SpSt-735</strain>
    </source>
</reference>
<protein>
    <submittedName>
        <fullName evidence="5">SDR family NAD(P)-dependent oxidoreductase</fullName>
    </submittedName>
</protein>
<evidence type="ECO:0000256" key="4">
    <source>
        <dbReference type="SAM" id="MobiDB-lite"/>
    </source>
</evidence>